<evidence type="ECO:0000313" key="2">
    <source>
        <dbReference type="EMBL" id="KAK7293137.1"/>
    </source>
</evidence>
<sequence length="174" mass="19846">MDDEAEWDGYGDMSYESSESGGNYMDEEDEYGVNGVIEIGRVDFEKKADYHLLKGTPVLQSPLPLLEKSACLTYTRRFSSYSELPDNLILLRWRKSVKEMVVGKNQATLMFLESQTISRNAALVYSSRKVYNLACKTEEDFNEYLDKFISECRHVQSKHIEGSGEVEVGNVDVQ</sequence>
<accession>A0AAN9J6N4</accession>
<feature type="region of interest" description="Disordered" evidence="1">
    <location>
        <begin position="1"/>
        <end position="26"/>
    </location>
</feature>
<gene>
    <name evidence="2" type="ORF">RJT34_15998</name>
</gene>
<dbReference type="AlphaFoldDB" id="A0AAN9J6N4"/>
<comment type="caution">
    <text evidence="2">The sequence shown here is derived from an EMBL/GenBank/DDBJ whole genome shotgun (WGS) entry which is preliminary data.</text>
</comment>
<dbReference type="EMBL" id="JAYKXN010000004">
    <property type="protein sequence ID" value="KAK7293137.1"/>
    <property type="molecule type" value="Genomic_DNA"/>
</dbReference>
<name>A0AAN9J6N4_CLITE</name>
<reference evidence="2 3" key="1">
    <citation type="submission" date="2024-01" db="EMBL/GenBank/DDBJ databases">
        <title>The genomes of 5 underutilized Papilionoideae crops provide insights into root nodulation and disease resistance.</title>
        <authorList>
            <person name="Yuan L."/>
        </authorList>
    </citation>
    <scope>NUCLEOTIDE SEQUENCE [LARGE SCALE GENOMIC DNA]</scope>
    <source>
        <strain evidence="2">LY-2023</strain>
        <tissue evidence="2">Leaf</tissue>
    </source>
</reference>
<proteinExistence type="predicted"/>
<protein>
    <submittedName>
        <fullName evidence="2">Uncharacterized protein</fullName>
    </submittedName>
</protein>
<evidence type="ECO:0000313" key="3">
    <source>
        <dbReference type="Proteomes" id="UP001359559"/>
    </source>
</evidence>
<keyword evidence="3" id="KW-1185">Reference proteome</keyword>
<dbReference type="Proteomes" id="UP001359559">
    <property type="component" value="Unassembled WGS sequence"/>
</dbReference>
<organism evidence="2 3">
    <name type="scientific">Clitoria ternatea</name>
    <name type="common">Butterfly pea</name>
    <dbReference type="NCBI Taxonomy" id="43366"/>
    <lineage>
        <taxon>Eukaryota</taxon>
        <taxon>Viridiplantae</taxon>
        <taxon>Streptophyta</taxon>
        <taxon>Embryophyta</taxon>
        <taxon>Tracheophyta</taxon>
        <taxon>Spermatophyta</taxon>
        <taxon>Magnoliopsida</taxon>
        <taxon>eudicotyledons</taxon>
        <taxon>Gunneridae</taxon>
        <taxon>Pentapetalae</taxon>
        <taxon>rosids</taxon>
        <taxon>fabids</taxon>
        <taxon>Fabales</taxon>
        <taxon>Fabaceae</taxon>
        <taxon>Papilionoideae</taxon>
        <taxon>50 kb inversion clade</taxon>
        <taxon>NPAAA clade</taxon>
        <taxon>indigoferoid/millettioid clade</taxon>
        <taxon>Phaseoleae</taxon>
        <taxon>Clitoria</taxon>
    </lineage>
</organism>
<evidence type="ECO:0000256" key="1">
    <source>
        <dbReference type="SAM" id="MobiDB-lite"/>
    </source>
</evidence>